<dbReference type="SUPFAM" id="SSF53756">
    <property type="entry name" value="UDP-Glycosyltransferase/glycogen phosphorylase"/>
    <property type="match status" value="1"/>
</dbReference>
<reference evidence="2 3" key="1">
    <citation type="submission" date="2019-12" db="EMBL/GenBank/DDBJ databases">
        <authorList>
            <person name="Xu J."/>
        </authorList>
    </citation>
    <scope>NUCLEOTIDE SEQUENCE [LARGE SCALE GENOMIC DNA]</scope>
    <source>
        <strain evidence="2 3">HX-5-24</strain>
    </source>
</reference>
<sequence length="365" mass="40685">MRIAYLCKRRYMSKDVVLDRYARVYEVPAKLAARGHQVEAWCLSYRKEREEGTWTHDAAPGTLTWHSEPAMPGLPTYPWRLLRALRKFKPDLIIAGTDIPHVALGAWLKGKLRVPLVVDLYDNFEGFGQAKIPGFVSLLRWATRKADLVLTTSEPLRELVVDTYRAKGIVVAMPSTIDRAVFHPRDRAACRAALGLPQDALLVGTAGGLNREKGIEALYAAWAILEKRMPNVHLVLAGPHGFPPPTGDRVHSLGPLPHERVAQVFGALDVGAICILDTEFGRYCFPQKAYEMLACDLPVVVGDVGAMHYLFADMPEFLYRAGSAEDLADKLETQLRNPRKADVPIRDWSEVIASIEPTMRRLVSG</sequence>
<dbReference type="GO" id="GO:0016757">
    <property type="term" value="F:glycosyltransferase activity"/>
    <property type="evidence" value="ECO:0007669"/>
    <property type="project" value="TreeGrafter"/>
</dbReference>
<organism evidence="2 3">
    <name type="scientific">Noviluteimonas gilva</name>
    <dbReference type="NCBI Taxonomy" id="2682097"/>
    <lineage>
        <taxon>Bacteria</taxon>
        <taxon>Pseudomonadati</taxon>
        <taxon>Pseudomonadota</taxon>
        <taxon>Gammaproteobacteria</taxon>
        <taxon>Lysobacterales</taxon>
        <taxon>Lysobacteraceae</taxon>
        <taxon>Noviluteimonas</taxon>
    </lineage>
</organism>
<protein>
    <submittedName>
        <fullName evidence="2">Glycosyltransferase</fullName>
    </submittedName>
</protein>
<dbReference type="RefSeq" id="WP_156641047.1">
    <property type="nucleotide sequence ID" value="NZ_WOXT01000001.1"/>
</dbReference>
<dbReference type="InterPro" id="IPR050194">
    <property type="entry name" value="Glycosyltransferase_grp1"/>
</dbReference>
<dbReference type="CDD" id="cd03801">
    <property type="entry name" value="GT4_PimA-like"/>
    <property type="match status" value="1"/>
</dbReference>
<gene>
    <name evidence="2" type="ORF">GN331_06295</name>
</gene>
<dbReference type="Pfam" id="PF13692">
    <property type="entry name" value="Glyco_trans_1_4"/>
    <property type="match status" value="1"/>
</dbReference>
<dbReference type="InterPro" id="IPR028098">
    <property type="entry name" value="Glyco_trans_4-like_N"/>
</dbReference>
<evidence type="ECO:0000313" key="3">
    <source>
        <dbReference type="Proteomes" id="UP000479692"/>
    </source>
</evidence>
<dbReference type="Gene3D" id="3.40.50.2000">
    <property type="entry name" value="Glycogen Phosphorylase B"/>
    <property type="match status" value="2"/>
</dbReference>
<dbReference type="Pfam" id="PF13579">
    <property type="entry name" value="Glyco_trans_4_4"/>
    <property type="match status" value="1"/>
</dbReference>
<dbReference type="PANTHER" id="PTHR45947">
    <property type="entry name" value="SULFOQUINOVOSYL TRANSFERASE SQD2"/>
    <property type="match status" value="1"/>
</dbReference>
<evidence type="ECO:0000259" key="1">
    <source>
        <dbReference type="Pfam" id="PF13579"/>
    </source>
</evidence>
<dbReference type="EMBL" id="WOXT01000001">
    <property type="protein sequence ID" value="MUV13818.1"/>
    <property type="molecule type" value="Genomic_DNA"/>
</dbReference>
<dbReference type="Proteomes" id="UP000479692">
    <property type="component" value="Unassembled WGS sequence"/>
</dbReference>
<feature type="domain" description="Glycosyltransferase subfamily 4-like N-terminal" evidence="1">
    <location>
        <begin position="23"/>
        <end position="164"/>
    </location>
</feature>
<dbReference type="AlphaFoldDB" id="A0A7C9HUS0"/>
<dbReference type="PANTHER" id="PTHR45947:SF3">
    <property type="entry name" value="SULFOQUINOVOSYL TRANSFERASE SQD2"/>
    <property type="match status" value="1"/>
</dbReference>
<accession>A0A7C9HUS0</accession>
<proteinExistence type="predicted"/>
<comment type="caution">
    <text evidence="2">The sequence shown here is derived from an EMBL/GenBank/DDBJ whole genome shotgun (WGS) entry which is preliminary data.</text>
</comment>
<keyword evidence="3" id="KW-1185">Reference proteome</keyword>
<keyword evidence="2" id="KW-0808">Transferase</keyword>
<evidence type="ECO:0000313" key="2">
    <source>
        <dbReference type="EMBL" id="MUV13818.1"/>
    </source>
</evidence>
<name>A0A7C9HUS0_9GAMM</name>